<evidence type="ECO:0000256" key="1">
    <source>
        <dbReference type="SAM" id="MobiDB-lite"/>
    </source>
</evidence>
<feature type="domain" description="Actin-fragmin kinase catalytic" evidence="2">
    <location>
        <begin position="356"/>
        <end position="482"/>
    </location>
</feature>
<protein>
    <recommendedName>
        <fullName evidence="2">Actin-fragmin kinase catalytic domain-containing protein</fullName>
    </recommendedName>
</protein>
<feature type="region of interest" description="Disordered" evidence="1">
    <location>
        <begin position="286"/>
        <end position="340"/>
    </location>
</feature>
<evidence type="ECO:0000313" key="3">
    <source>
        <dbReference type="EMBL" id="KJE90383.1"/>
    </source>
</evidence>
<keyword evidence="4" id="KW-1185">Reference proteome</keyword>
<feature type="compositionally biased region" description="Low complexity" evidence="1">
    <location>
        <begin position="8"/>
        <end position="24"/>
    </location>
</feature>
<name>A0A0D2WKX8_CAPO3</name>
<dbReference type="Gene3D" id="1.10.1070.11">
    <property type="entry name" value="Phosphatidylinositol 3-/4-kinase, catalytic domain"/>
    <property type="match status" value="1"/>
</dbReference>
<dbReference type="Pfam" id="PF09192">
    <property type="entry name" value="Act-Frag_cataly"/>
    <property type="match status" value="2"/>
</dbReference>
<evidence type="ECO:0000313" key="4">
    <source>
        <dbReference type="Proteomes" id="UP000008743"/>
    </source>
</evidence>
<dbReference type="InterPro" id="IPR036940">
    <property type="entry name" value="PI3/4_kinase_cat_sf"/>
</dbReference>
<reference evidence="4" key="1">
    <citation type="submission" date="2011-02" db="EMBL/GenBank/DDBJ databases">
        <title>The Genome Sequence of Capsaspora owczarzaki ATCC 30864.</title>
        <authorList>
            <person name="Russ C."/>
            <person name="Cuomo C."/>
            <person name="Burger G."/>
            <person name="Gray M.W."/>
            <person name="Holland P.W.H."/>
            <person name="King N."/>
            <person name="Lang F.B.F."/>
            <person name="Roger A.J."/>
            <person name="Ruiz-Trillo I."/>
            <person name="Young S.K."/>
            <person name="Zeng Q."/>
            <person name="Gargeya S."/>
            <person name="Alvarado L."/>
            <person name="Berlin A."/>
            <person name="Chapman S.B."/>
            <person name="Chen Z."/>
            <person name="Freedman E."/>
            <person name="Gellesch M."/>
            <person name="Goldberg J."/>
            <person name="Griggs A."/>
            <person name="Gujja S."/>
            <person name="Heilman E."/>
            <person name="Heiman D."/>
            <person name="Howarth C."/>
            <person name="Mehta T."/>
            <person name="Neiman D."/>
            <person name="Pearson M."/>
            <person name="Roberts A."/>
            <person name="Saif S."/>
            <person name="Shea T."/>
            <person name="Shenoy N."/>
            <person name="Sisk P."/>
            <person name="Stolte C."/>
            <person name="Sykes S."/>
            <person name="White J."/>
            <person name="Yandava C."/>
            <person name="Haas B."/>
            <person name="Nusbaum C."/>
            <person name="Birren B."/>
        </authorList>
    </citation>
    <scope>NUCLEOTIDE SEQUENCE</scope>
    <source>
        <strain evidence="4">ATCC 30864</strain>
    </source>
</reference>
<dbReference type="EMBL" id="KE346361">
    <property type="protein sequence ID" value="KJE90383.1"/>
    <property type="molecule type" value="Genomic_DNA"/>
</dbReference>
<dbReference type="STRING" id="595528.A0A0D2WKX8"/>
<proteinExistence type="predicted"/>
<sequence length="539" mass="57980">MAQIGSESTTTTSTTSSTTMMTGPAAPPPPPPMFVPPSGPGIKYKHAPLPPKPPVLDEEARAKLVVGGRADSGMVQVNKADPQWLSKTIEHSKQAKVRKWAAVETVASQVPRIDFADATPFALTSQFSQNRTSNATAESDVSLLEAKPVPWSTASALGLSHAGAGGVYFIQFPDKSVVVVKGSQTTPQEFLAFHLAALLGADAIRVPWMRVVDLGSNEHVAIQQAIRKYLDPVAHAGLEKSASRPFLIVMEFVPGSSVESMTAADMKRLFHGDNVRVTEVNTTAVITDAGAAPQPIDLSSGSPSGSPRSSSNNISSSNSNSNSHSSNNTSSNAALPADAEDISQVTTVSVDQPLSPRGKELLEALGRVVTFDMWINNWDRFPCVWDNEGNPNNVLVVDHSGPEADLCAIDQMVTCLDPRNFAAALDAYKTNVRNFLVELRGWRKGEVKLTDTNLGRLRSSIELCCGYSLTEDELSFVRRGILDMAETISTVSDQEIRAKVSHIKTCIAVDWENTWSIACNSINEDHLLGLRDVFAEVCS</sequence>
<dbReference type="PANTHER" id="PTHR38737:SF1">
    <property type="entry name" value="ACTIN-FRAGMIN KINASE DDB_G0279609-RELATED"/>
    <property type="match status" value="1"/>
</dbReference>
<dbReference type="InterPro" id="IPR015275">
    <property type="entry name" value="Actin-fragmin_kin_cat_dom"/>
</dbReference>
<organism evidence="3 4">
    <name type="scientific">Capsaspora owczarzaki (strain ATCC 30864)</name>
    <dbReference type="NCBI Taxonomy" id="595528"/>
    <lineage>
        <taxon>Eukaryota</taxon>
        <taxon>Filasterea</taxon>
        <taxon>Capsaspora</taxon>
    </lineage>
</organism>
<dbReference type="InterPro" id="IPR037469">
    <property type="entry name" value="Put_AFK"/>
</dbReference>
<feature type="compositionally biased region" description="Pro residues" evidence="1">
    <location>
        <begin position="25"/>
        <end position="39"/>
    </location>
</feature>
<dbReference type="AlphaFoldDB" id="A0A0D2WKX8"/>
<feature type="region of interest" description="Disordered" evidence="1">
    <location>
        <begin position="1"/>
        <end position="51"/>
    </location>
</feature>
<dbReference type="InterPro" id="IPR011009">
    <property type="entry name" value="Kinase-like_dom_sf"/>
</dbReference>
<gene>
    <name evidence="3" type="ORF">CAOG_001702</name>
</gene>
<dbReference type="PANTHER" id="PTHR38737">
    <property type="entry name" value="ACTIN-FRAGMIN KINASE DDB_G0279609-RELATED"/>
    <property type="match status" value="1"/>
</dbReference>
<dbReference type="RefSeq" id="XP_004364570.1">
    <property type="nucleotide sequence ID" value="XM_004364513.2"/>
</dbReference>
<dbReference type="SUPFAM" id="SSF56112">
    <property type="entry name" value="Protein kinase-like (PK-like)"/>
    <property type="match status" value="2"/>
</dbReference>
<dbReference type="InParanoid" id="A0A0D2WKX8"/>
<dbReference type="OrthoDB" id="298229at2759"/>
<accession>A0A0D2WKX8</accession>
<dbReference type="Gene3D" id="3.30.1010.10">
    <property type="entry name" value="Phosphatidylinositol 3-kinase Catalytic Subunit, Chain A, domain 4"/>
    <property type="match status" value="1"/>
</dbReference>
<feature type="domain" description="Actin-fragmin kinase catalytic" evidence="2">
    <location>
        <begin position="145"/>
        <end position="262"/>
    </location>
</feature>
<dbReference type="Proteomes" id="UP000008743">
    <property type="component" value="Unassembled WGS sequence"/>
</dbReference>
<evidence type="ECO:0000259" key="2">
    <source>
        <dbReference type="Pfam" id="PF09192"/>
    </source>
</evidence>
<feature type="compositionally biased region" description="Low complexity" evidence="1">
    <location>
        <begin position="299"/>
        <end position="332"/>
    </location>
</feature>
<dbReference type="PhylomeDB" id="A0A0D2WKX8"/>